<accession>A0ABS8C4N9</accession>
<name>A0ABS8C4N9_9ALTE</name>
<organism evidence="1 2">
    <name type="scientific">Alishewanella maricola</name>
    <dbReference type="NCBI Taxonomy" id="2795740"/>
    <lineage>
        <taxon>Bacteria</taxon>
        <taxon>Pseudomonadati</taxon>
        <taxon>Pseudomonadota</taxon>
        <taxon>Gammaproteobacteria</taxon>
        <taxon>Alteromonadales</taxon>
        <taxon>Alteromonadaceae</taxon>
        <taxon>Alishewanella</taxon>
    </lineage>
</organism>
<reference evidence="1 2" key="1">
    <citation type="submission" date="2021-10" db="EMBL/GenBank/DDBJ databases">
        <title>Alishewanella koreense sp. nov. isolated from seawater of southwestern coast in South Korea and the proposal for the reclassification of Rheinheimera perlucida and Rheinheimera tuosuensis as Arsukibacterium perlucida and Arsukibacterium tuosuensis.</title>
        <authorList>
            <person name="Kim K.H."/>
            <person name="Ruan W."/>
            <person name="Kim K.R."/>
            <person name="Baek J.H."/>
            <person name="Jeon C.O."/>
        </authorList>
    </citation>
    <scope>NUCLEOTIDE SEQUENCE [LARGE SCALE GENOMIC DNA]</scope>
    <source>
        <strain evidence="1 2">16-MA</strain>
    </source>
</reference>
<dbReference type="RefSeq" id="WP_226751347.1">
    <property type="nucleotide sequence ID" value="NZ_JAEINI020000006.1"/>
</dbReference>
<evidence type="ECO:0000313" key="1">
    <source>
        <dbReference type="EMBL" id="MCB5227284.1"/>
    </source>
</evidence>
<keyword evidence="2" id="KW-1185">Reference proteome</keyword>
<gene>
    <name evidence="1" type="ORF">JAO78_010710</name>
</gene>
<dbReference type="EMBL" id="JAEINI020000006">
    <property type="protein sequence ID" value="MCB5227284.1"/>
    <property type="molecule type" value="Genomic_DNA"/>
</dbReference>
<proteinExistence type="predicted"/>
<dbReference type="Proteomes" id="UP000633814">
    <property type="component" value="Unassembled WGS sequence"/>
</dbReference>
<sequence length="80" mass="9399">MFATQSQERRRINRDIDYFWQQLSLAQKFAVSELQRYGYQLQFVRNMAFGKIAVLDFDGKLAAIDHHGEIDTAPNIVLRH</sequence>
<evidence type="ECO:0000313" key="2">
    <source>
        <dbReference type="Proteomes" id="UP000633814"/>
    </source>
</evidence>
<protein>
    <submittedName>
        <fullName evidence="1">Uncharacterized protein</fullName>
    </submittedName>
</protein>
<comment type="caution">
    <text evidence="1">The sequence shown here is derived from an EMBL/GenBank/DDBJ whole genome shotgun (WGS) entry which is preliminary data.</text>
</comment>